<sequence>MTTKAHPQSRNRLLNHVLDDIAHSTPSQVFASIPKSLTTFADGFHKVTYRELSNAVNAIAAHLETAIGKGTSTETLAYVGLQDLRYVILLLGAVKAGYSMLFFSPRFPPLAAAALFRQTSIKTILISNPRLPFLAAILDQFPLREVVIPDLDTLLKSEYPHYPYDVSFEEGRKQPFVTVHTSGSTGFPKPIIATHDWVASLAEEIYLEPPEGYRSTIKDLFGSKVYFQFPFFHMSFAIGNVILPLLTGTVVVYPPAGLPPSASTVAEALEHNSISQVTLSPITIVQIYRDPELLKRIASSVKRVMYSGGDIPTECGIFHGITPTSVPAGQHWHSLSFHPSSNVHFVQREGDIYEAVIRRKEHENTQTVFHIFPEKQEYATGDLYKKNREVEGLWDHQGRADDMLVFASGEKSWPVEVEKRIAQHSDVNEALIIGTGRESAALLLDVQNPQGLTKEEVLDRVWPDIEATHSICSPAARILRELVVVADPERPFVKTPKGNVQRAATAKLYADDLARTDKEAAERGVAAPATAVEILTDGVQL</sequence>
<dbReference type="Pfam" id="PF00501">
    <property type="entry name" value="AMP-binding"/>
    <property type="match status" value="1"/>
</dbReference>
<dbReference type="GeneID" id="80915938"/>
<dbReference type="InterPro" id="IPR042099">
    <property type="entry name" value="ANL_N_sf"/>
</dbReference>
<dbReference type="InterPro" id="IPR051414">
    <property type="entry name" value="Adenylate-forming_Reductase"/>
</dbReference>
<proteinExistence type="predicted"/>
<dbReference type="SUPFAM" id="SSF56801">
    <property type="entry name" value="Acetyl-CoA synthetase-like"/>
    <property type="match status" value="1"/>
</dbReference>
<dbReference type="PANTHER" id="PTHR43439">
    <property type="entry name" value="PHENYLACETATE-COENZYME A LIGASE"/>
    <property type="match status" value="1"/>
</dbReference>
<dbReference type="PANTHER" id="PTHR43439:SF2">
    <property type="entry name" value="ENZYME, PUTATIVE (JCVI)-RELATED"/>
    <property type="match status" value="1"/>
</dbReference>
<organism evidence="4 5">
    <name type="scientific">Didymosphaeria variabile</name>
    <dbReference type="NCBI Taxonomy" id="1932322"/>
    <lineage>
        <taxon>Eukaryota</taxon>
        <taxon>Fungi</taxon>
        <taxon>Dikarya</taxon>
        <taxon>Ascomycota</taxon>
        <taxon>Pezizomycotina</taxon>
        <taxon>Dothideomycetes</taxon>
        <taxon>Pleosporomycetidae</taxon>
        <taxon>Pleosporales</taxon>
        <taxon>Massarineae</taxon>
        <taxon>Didymosphaeriaceae</taxon>
        <taxon>Didymosphaeria</taxon>
    </lineage>
</organism>
<feature type="domain" description="AMP-dependent synthetase/ligase" evidence="3">
    <location>
        <begin position="40"/>
        <end position="314"/>
    </location>
</feature>
<accession>A0A9W8XB19</accession>
<dbReference type="InterPro" id="IPR000873">
    <property type="entry name" value="AMP-dep_synth/lig_dom"/>
</dbReference>
<evidence type="ECO:0000256" key="2">
    <source>
        <dbReference type="ARBA" id="ARBA00022553"/>
    </source>
</evidence>
<name>A0A9W8XB19_9PLEO</name>
<keyword evidence="2" id="KW-0597">Phosphoprotein</keyword>
<dbReference type="EMBL" id="JAPEUX010000010">
    <property type="protein sequence ID" value="KAJ4344664.1"/>
    <property type="molecule type" value="Genomic_DNA"/>
</dbReference>
<dbReference type="AlphaFoldDB" id="A0A9W8XB19"/>
<reference evidence="4" key="1">
    <citation type="submission" date="2022-10" db="EMBL/GenBank/DDBJ databases">
        <title>Tapping the CABI collections for fungal endophytes: first genome assemblies for Collariella, Neodidymelliopsis, Ascochyta clinopodiicola, Didymella pomorum, Didymosphaeria variabile, Neocosmospora piperis and Neocucurbitaria cava.</title>
        <authorList>
            <person name="Hill R."/>
        </authorList>
    </citation>
    <scope>NUCLEOTIDE SEQUENCE</scope>
    <source>
        <strain evidence="4">IMI 356815</strain>
    </source>
</reference>
<dbReference type="OrthoDB" id="429813at2759"/>
<protein>
    <recommendedName>
        <fullName evidence="3">AMP-dependent synthetase/ligase domain-containing protein</fullName>
    </recommendedName>
</protein>
<evidence type="ECO:0000256" key="1">
    <source>
        <dbReference type="ARBA" id="ARBA00022450"/>
    </source>
</evidence>
<evidence type="ECO:0000313" key="4">
    <source>
        <dbReference type="EMBL" id="KAJ4344664.1"/>
    </source>
</evidence>
<gene>
    <name evidence="4" type="ORF">N0V89_012408</name>
</gene>
<keyword evidence="1" id="KW-0596">Phosphopantetheine</keyword>
<dbReference type="Proteomes" id="UP001140513">
    <property type="component" value="Unassembled WGS sequence"/>
</dbReference>
<dbReference type="Pfam" id="PF23562">
    <property type="entry name" value="AMP-binding_C_3"/>
    <property type="match status" value="1"/>
</dbReference>
<dbReference type="Gene3D" id="3.40.50.12780">
    <property type="entry name" value="N-terminal domain of ligase-like"/>
    <property type="match status" value="1"/>
</dbReference>
<comment type="caution">
    <text evidence="4">The sequence shown here is derived from an EMBL/GenBank/DDBJ whole genome shotgun (WGS) entry which is preliminary data.</text>
</comment>
<evidence type="ECO:0000259" key="3">
    <source>
        <dbReference type="Pfam" id="PF00501"/>
    </source>
</evidence>
<keyword evidence="5" id="KW-1185">Reference proteome</keyword>
<dbReference type="RefSeq" id="XP_056065116.1">
    <property type="nucleotide sequence ID" value="XM_056221129.1"/>
</dbReference>
<evidence type="ECO:0000313" key="5">
    <source>
        <dbReference type="Proteomes" id="UP001140513"/>
    </source>
</evidence>